<keyword evidence="4 9" id="KW-0812">Transmembrane</keyword>
<evidence type="ECO:0000256" key="1">
    <source>
        <dbReference type="ARBA" id="ARBA00004651"/>
    </source>
</evidence>
<evidence type="ECO:0000313" key="11">
    <source>
        <dbReference type="Proteomes" id="UP001500102"/>
    </source>
</evidence>
<keyword evidence="2" id="KW-1003">Cell membrane</keyword>
<evidence type="ECO:0000256" key="5">
    <source>
        <dbReference type="ARBA" id="ARBA00022989"/>
    </source>
</evidence>
<feature type="transmembrane region" description="Helical" evidence="9">
    <location>
        <begin position="304"/>
        <end position="323"/>
    </location>
</feature>
<organism evidence="10 11">
    <name type="scientific">Arthrobacter humicola</name>
    <dbReference type="NCBI Taxonomy" id="409291"/>
    <lineage>
        <taxon>Bacteria</taxon>
        <taxon>Bacillati</taxon>
        <taxon>Actinomycetota</taxon>
        <taxon>Actinomycetes</taxon>
        <taxon>Micrococcales</taxon>
        <taxon>Micrococcaceae</taxon>
        <taxon>Arthrobacter</taxon>
    </lineage>
</organism>
<dbReference type="PIRSF" id="PIRSF010361">
    <property type="entry name" value="UCP010361"/>
    <property type="match status" value="1"/>
</dbReference>
<sequence length="544" mass="59097">MADIGTEPRGARAATHGLPHLSPSAGASGAALAVNRRAGRAGARRAATAPGKLKVMQETKAPEHRKRVRLVIPSRSDPFLRNFTELVGGPLGHRSAPGIVSPGFFTVDRVLVILTVIAAMTGIVLKNYCRTNGWETPGQFYATCYSDFPELFRNRGLGDGAFPFITQGALFEYPVLMGLIAGATALLVPGAGTGNPRVLGYFDVNATLIAAVWIITVLATARTNRRRSWDAAMVALAPGIVLAGVINWDMWAVCLLALGMYFFSRNKLILAGVFIGLGTATKLYPVLILGAVLLLALRTGRIRALMITAGAAIAAWLVVNVPVAAANPDGWKYFYQFTQERPAGYSSPWFAFNLVAGRLGWNQLQAEAINSLALDLFLVACVLIAVLALTAPRRPRIAQLAFLIVAAFILTNKVYSPQFVLWLIPLIALARPRWRDFLIWQAIEALHWGAIWMYLGQATSGGSTQHNIDMPYYVLAVVAHMLATGYLMVRVAWDIWDPSSDVVRRLRVDDPHGGPFNGAPDWLRLDLRRPAASLLPWQKAATGD</sequence>
<keyword evidence="5 9" id="KW-1133">Transmembrane helix</keyword>
<evidence type="ECO:0000256" key="7">
    <source>
        <dbReference type="ARBA" id="ARBA00024033"/>
    </source>
</evidence>
<evidence type="ECO:0000256" key="8">
    <source>
        <dbReference type="SAM" id="MobiDB-lite"/>
    </source>
</evidence>
<feature type="transmembrane region" description="Helical" evidence="9">
    <location>
        <begin position="397"/>
        <end position="416"/>
    </location>
</feature>
<protein>
    <submittedName>
        <fullName evidence="10">Glycosyltransferase 87 family protein</fullName>
    </submittedName>
</protein>
<evidence type="ECO:0000256" key="9">
    <source>
        <dbReference type="SAM" id="Phobius"/>
    </source>
</evidence>
<feature type="transmembrane region" description="Helical" evidence="9">
    <location>
        <begin position="269"/>
        <end position="297"/>
    </location>
</feature>
<comment type="caution">
    <text evidence="10">The sequence shown here is derived from an EMBL/GenBank/DDBJ whole genome shotgun (WGS) entry which is preliminary data.</text>
</comment>
<dbReference type="InterPro" id="IPR018584">
    <property type="entry name" value="GT87"/>
</dbReference>
<dbReference type="EMBL" id="BAAAQB010000029">
    <property type="protein sequence ID" value="GAA2135562.1"/>
    <property type="molecule type" value="Genomic_DNA"/>
</dbReference>
<evidence type="ECO:0000313" key="10">
    <source>
        <dbReference type="EMBL" id="GAA2135562.1"/>
    </source>
</evidence>
<feature type="transmembrane region" description="Helical" evidence="9">
    <location>
        <begin position="437"/>
        <end position="455"/>
    </location>
</feature>
<evidence type="ECO:0000256" key="6">
    <source>
        <dbReference type="ARBA" id="ARBA00023136"/>
    </source>
</evidence>
<evidence type="ECO:0000256" key="2">
    <source>
        <dbReference type="ARBA" id="ARBA00022475"/>
    </source>
</evidence>
<keyword evidence="11" id="KW-1185">Reference proteome</keyword>
<evidence type="ECO:0000256" key="3">
    <source>
        <dbReference type="ARBA" id="ARBA00022679"/>
    </source>
</evidence>
<keyword evidence="3" id="KW-0808">Transferase</keyword>
<name>A0ABN2Z1Y8_9MICC</name>
<feature type="transmembrane region" description="Helical" evidence="9">
    <location>
        <begin position="173"/>
        <end position="192"/>
    </location>
</feature>
<keyword evidence="6 9" id="KW-0472">Membrane</keyword>
<feature type="transmembrane region" description="Helical" evidence="9">
    <location>
        <begin position="198"/>
        <end position="221"/>
    </location>
</feature>
<feature type="region of interest" description="Disordered" evidence="8">
    <location>
        <begin position="1"/>
        <end position="26"/>
    </location>
</feature>
<reference evidence="10 11" key="1">
    <citation type="journal article" date="2019" name="Int. J. Syst. Evol. Microbiol.">
        <title>The Global Catalogue of Microorganisms (GCM) 10K type strain sequencing project: providing services to taxonomists for standard genome sequencing and annotation.</title>
        <authorList>
            <consortium name="The Broad Institute Genomics Platform"/>
            <consortium name="The Broad Institute Genome Sequencing Center for Infectious Disease"/>
            <person name="Wu L."/>
            <person name="Ma J."/>
        </authorList>
    </citation>
    <scope>NUCLEOTIDE SEQUENCE [LARGE SCALE GENOMIC DNA]</scope>
    <source>
        <strain evidence="10 11">JCM 15921</strain>
    </source>
</reference>
<feature type="transmembrane region" description="Helical" evidence="9">
    <location>
        <begin position="470"/>
        <end position="489"/>
    </location>
</feature>
<feature type="transmembrane region" description="Helical" evidence="9">
    <location>
        <begin position="373"/>
        <end position="391"/>
    </location>
</feature>
<feature type="transmembrane region" description="Helical" evidence="9">
    <location>
        <begin position="233"/>
        <end position="263"/>
    </location>
</feature>
<accession>A0ABN2Z1Y8</accession>
<dbReference type="InterPro" id="IPR016570">
    <property type="entry name" value="UCP010361"/>
</dbReference>
<evidence type="ECO:0000256" key="4">
    <source>
        <dbReference type="ARBA" id="ARBA00022692"/>
    </source>
</evidence>
<feature type="transmembrane region" description="Helical" evidence="9">
    <location>
        <begin position="110"/>
        <end position="129"/>
    </location>
</feature>
<comment type="subcellular location">
    <subcellularLocation>
        <location evidence="1">Cell membrane</location>
        <topology evidence="1">Multi-pass membrane protein</topology>
    </subcellularLocation>
</comment>
<dbReference type="Pfam" id="PF09594">
    <property type="entry name" value="GT87"/>
    <property type="match status" value="1"/>
</dbReference>
<dbReference type="Proteomes" id="UP001500102">
    <property type="component" value="Unassembled WGS sequence"/>
</dbReference>
<comment type="similarity">
    <text evidence="7">Belongs to the glycosyltransferase 87 family.</text>
</comment>
<proteinExistence type="inferred from homology"/>
<gene>
    <name evidence="10" type="ORF">GCM10009825_19890</name>
</gene>